<dbReference type="InterPro" id="IPR026516">
    <property type="entry name" value="THAP1/10"/>
</dbReference>
<dbReference type="SMART" id="SM00692">
    <property type="entry name" value="DM3"/>
    <property type="match status" value="1"/>
</dbReference>
<proteinExistence type="predicted"/>
<evidence type="ECO:0000256" key="3">
    <source>
        <dbReference type="ARBA" id="ARBA00022833"/>
    </source>
</evidence>
<dbReference type="EMBL" id="BGPR01059876">
    <property type="protein sequence ID" value="GBO35820.1"/>
    <property type="molecule type" value="Genomic_DNA"/>
</dbReference>
<evidence type="ECO:0000256" key="2">
    <source>
        <dbReference type="ARBA" id="ARBA00022771"/>
    </source>
</evidence>
<keyword evidence="4 5" id="KW-0238">DNA-binding</keyword>
<name>A0A4Y2WHI8_ARAVE</name>
<dbReference type="InterPro" id="IPR006612">
    <property type="entry name" value="THAP_Znf"/>
</dbReference>
<dbReference type="Gene3D" id="6.20.210.20">
    <property type="entry name" value="THAP domain"/>
    <property type="match status" value="1"/>
</dbReference>
<evidence type="ECO:0000256" key="1">
    <source>
        <dbReference type="ARBA" id="ARBA00022723"/>
    </source>
</evidence>
<dbReference type="PANTHER" id="PTHR46600:SF11">
    <property type="entry name" value="THAP DOMAIN-CONTAINING PROTEIN 10"/>
    <property type="match status" value="1"/>
</dbReference>
<evidence type="ECO:0000313" key="7">
    <source>
        <dbReference type="EMBL" id="GBO35820.1"/>
    </source>
</evidence>
<evidence type="ECO:0000256" key="5">
    <source>
        <dbReference type="PROSITE-ProRule" id="PRU00309"/>
    </source>
</evidence>
<evidence type="ECO:0000256" key="4">
    <source>
        <dbReference type="ARBA" id="ARBA00023125"/>
    </source>
</evidence>
<dbReference type="GO" id="GO:0043565">
    <property type="term" value="F:sequence-specific DNA binding"/>
    <property type="evidence" value="ECO:0007669"/>
    <property type="project" value="InterPro"/>
</dbReference>
<dbReference type="OrthoDB" id="6495355at2759"/>
<dbReference type="PROSITE" id="PS50950">
    <property type="entry name" value="ZF_THAP"/>
    <property type="match status" value="1"/>
</dbReference>
<keyword evidence="8" id="KW-1185">Reference proteome</keyword>
<dbReference type="GO" id="GO:0008270">
    <property type="term" value="F:zinc ion binding"/>
    <property type="evidence" value="ECO:0007669"/>
    <property type="project" value="UniProtKB-KW"/>
</dbReference>
<evidence type="ECO:0000313" key="8">
    <source>
        <dbReference type="Proteomes" id="UP000499080"/>
    </source>
</evidence>
<organism evidence="7 8">
    <name type="scientific">Araneus ventricosus</name>
    <name type="common">Orbweaver spider</name>
    <name type="synonym">Epeira ventricosa</name>
    <dbReference type="NCBI Taxonomy" id="182803"/>
    <lineage>
        <taxon>Eukaryota</taxon>
        <taxon>Metazoa</taxon>
        <taxon>Ecdysozoa</taxon>
        <taxon>Arthropoda</taxon>
        <taxon>Chelicerata</taxon>
        <taxon>Arachnida</taxon>
        <taxon>Araneae</taxon>
        <taxon>Araneomorphae</taxon>
        <taxon>Entelegynae</taxon>
        <taxon>Araneoidea</taxon>
        <taxon>Araneidae</taxon>
        <taxon>Araneus</taxon>
    </lineage>
</organism>
<dbReference type="SMART" id="SM00980">
    <property type="entry name" value="THAP"/>
    <property type="match status" value="1"/>
</dbReference>
<accession>A0A4Y2WHI8</accession>
<comment type="caution">
    <text evidence="7">The sequence shown here is derived from an EMBL/GenBank/DDBJ whole genome shotgun (WGS) entry which is preliminary data.</text>
</comment>
<dbReference type="AlphaFoldDB" id="A0A4Y2WHI8"/>
<evidence type="ECO:0000259" key="6">
    <source>
        <dbReference type="PROSITE" id="PS50950"/>
    </source>
</evidence>
<keyword evidence="3" id="KW-0862">Zinc</keyword>
<keyword evidence="2 5" id="KW-0863">Zinc-finger</keyword>
<reference evidence="7 8" key="1">
    <citation type="journal article" date="2019" name="Sci. Rep.">
        <title>Orb-weaving spider Araneus ventricosus genome elucidates the spidroin gene catalogue.</title>
        <authorList>
            <person name="Kono N."/>
            <person name="Nakamura H."/>
            <person name="Ohtoshi R."/>
            <person name="Moran D.A.P."/>
            <person name="Shinohara A."/>
            <person name="Yoshida Y."/>
            <person name="Fujiwara M."/>
            <person name="Mori M."/>
            <person name="Tomita M."/>
            <person name="Arakawa K."/>
        </authorList>
    </citation>
    <scope>NUCLEOTIDE SEQUENCE [LARGE SCALE GENOMIC DNA]</scope>
</reference>
<gene>
    <name evidence="7" type="ORF">AVEN_146476_1</name>
</gene>
<dbReference type="PANTHER" id="PTHR46600">
    <property type="entry name" value="THAP DOMAIN-CONTAINING"/>
    <property type="match status" value="1"/>
</dbReference>
<feature type="non-terminal residue" evidence="7">
    <location>
        <position position="1"/>
    </location>
</feature>
<dbReference type="InterPro" id="IPR038441">
    <property type="entry name" value="THAP_Znf_sf"/>
</dbReference>
<feature type="domain" description="THAP-type" evidence="6">
    <location>
        <begin position="6"/>
        <end position="89"/>
    </location>
</feature>
<protein>
    <recommendedName>
        <fullName evidence="6">THAP-type domain-containing protein</fullName>
    </recommendedName>
</protein>
<dbReference type="Proteomes" id="UP000499080">
    <property type="component" value="Unassembled WGS sequence"/>
</dbReference>
<keyword evidence="1" id="KW-0479">Metal-binding</keyword>
<dbReference type="SUPFAM" id="SSF57716">
    <property type="entry name" value="Glucocorticoid receptor-like (DNA-binding domain)"/>
    <property type="match status" value="1"/>
</dbReference>
<sequence>KREFIMNYDRCISCNATRAKSQDLRYFRFPKDEERCKPWILACNLELLLSVPSSVMYKKYRICSQHFQDHDYTSTTKQRLKSTACPSKFESLEDSIIISKLQEGLKNKLANECVTGAVDETADFSKASDVLECDDVENMRVFTTTPKRRPNFTEKLPDLSVSCGILNGHEETVLDESMNIPTKVLTPKGKHNFTEPDTASAVNLKKTSLRSREPCKQMWVGAHLYNVRRRLQ</sequence>
<dbReference type="Pfam" id="PF05485">
    <property type="entry name" value="THAP"/>
    <property type="match status" value="1"/>
</dbReference>